<protein>
    <submittedName>
        <fullName evidence="1">Uncharacterized protein</fullName>
    </submittedName>
</protein>
<name>A0A179UPX7_BLAGS</name>
<dbReference type="Proteomes" id="UP000002038">
    <property type="component" value="Unassembled WGS sequence"/>
</dbReference>
<sequence length="122" mass="13520">MSSLIARFILEMRLLDMQWVLQRLMALSGAAEADDDDLDDDECVDPVGIESDDGSELVMTSLTRWICGFLPSRGYLFLASRCSSSEKMFERVLGMGSNEKANSDVHYYCIIGGILLSPNSNV</sequence>
<dbReference type="OrthoDB" id="5416097at2759"/>
<dbReference type="RefSeq" id="XP_031579174.1">
    <property type="nucleotide sequence ID" value="XM_031725061.1"/>
</dbReference>
<organism evidence="1 2">
    <name type="scientific">Blastomyces gilchristii (strain SLH14081)</name>
    <name type="common">Blastomyces dermatitidis</name>
    <dbReference type="NCBI Taxonomy" id="559298"/>
    <lineage>
        <taxon>Eukaryota</taxon>
        <taxon>Fungi</taxon>
        <taxon>Dikarya</taxon>
        <taxon>Ascomycota</taxon>
        <taxon>Pezizomycotina</taxon>
        <taxon>Eurotiomycetes</taxon>
        <taxon>Eurotiomycetidae</taxon>
        <taxon>Onygenales</taxon>
        <taxon>Ajellomycetaceae</taxon>
        <taxon>Blastomyces</taxon>
    </lineage>
</organism>
<evidence type="ECO:0000313" key="2">
    <source>
        <dbReference type="Proteomes" id="UP000002038"/>
    </source>
</evidence>
<dbReference type="EMBL" id="GG657459">
    <property type="protein sequence ID" value="OAT10135.1"/>
    <property type="molecule type" value="Genomic_DNA"/>
</dbReference>
<dbReference type="VEuPathDB" id="FungiDB:BDBG_17308"/>
<proteinExistence type="predicted"/>
<dbReference type="GeneID" id="42529065"/>
<gene>
    <name evidence="1" type="ORF">BDBG_17308</name>
</gene>
<reference evidence="2" key="1">
    <citation type="journal article" date="2015" name="PLoS Genet.">
        <title>The dynamic genome and transcriptome of the human fungal pathogen Blastomyces and close relative Emmonsia.</title>
        <authorList>
            <person name="Munoz J.F."/>
            <person name="Gauthier G.M."/>
            <person name="Desjardins C.A."/>
            <person name="Gallo J.E."/>
            <person name="Holder J."/>
            <person name="Sullivan T.D."/>
            <person name="Marty A.J."/>
            <person name="Carmen J.C."/>
            <person name="Chen Z."/>
            <person name="Ding L."/>
            <person name="Gujja S."/>
            <person name="Magrini V."/>
            <person name="Misas E."/>
            <person name="Mitreva M."/>
            <person name="Priest M."/>
            <person name="Saif S."/>
            <person name="Whiston E.A."/>
            <person name="Young S."/>
            <person name="Zeng Q."/>
            <person name="Goldman W.E."/>
            <person name="Mardis E.R."/>
            <person name="Taylor J.W."/>
            <person name="McEwen J.G."/>
            <person name="Clay O.K."/>
            <person name="Klein B.S."/>
            <person name="Cuomo C.A."/>
        </authorList>
    </citation>
    <scope>NUCLEOTIDE SEQUENCE [LARGE SCALE GENOMIC DNA]</scope>
    <source>
        <strain evidence="2">SLH14081</strain>
    </source>
</reference>
<accession>A0A179UPX7</accession>
<keyword evidence="2" id="KW-1185">Reference proteome</keyword>
<dbReference type="AlphaFoldDB" id="A0A179UPX7"/>
<dbReference type="KEGG" id="bgh:BDBG_17308"/>
<evidence type="ECO:0000313" key="1">
    <source>
        <dbReference type="EMBL" id="OAT10135.1"/>
    </source>
</evidence>